<protein>
    <submittedName>
        <fullName evidence="1">Uncharacterized protein</fullName>
    </submittedName>
</protein>
<dbReference type="OrthoDB" id="4184981at2"/>
<evidence type="ECO:0000313" key="1">
    <source>
        <dbReference type="EMBL" id="QDY80506.1"/>
    </source>
</evidence>
<dbReference type="EMBL" id="CP042266">
    <property type="protein sequence ID" value="QDY80506.1"/>
    <property type="molecule type" value="Genomic_DNA"/>
</dbReference>
<organism evidence="1 2">
    <name type="scientific">Streptomyces qinzhouensis</name>
    <dbReference type="NCBI Taxonomy" id="2599401"/>
    <lineage>
        <taxon>Bacteria</taxon>
        <taxon>Bacillati</taxon>
        <taxon>Actinomycetota</taxon>
        <taxon>Actinomycetes</taxon>
        <taxon>Kitasatosporales</taxon>
        <taxon>Streptomycetaceae</taxon>
        <taxon>Streptomyces</taxon>
    </lineage>
</organism>
<proteinExistence type="predicted"/>
<dbReference type="AlphaFoldDB" id="A0A5B8JGB3"/>
<sequence length="205" mass="22796">MHTVTTPFALERYKRKDVRFEPDEVGWRGTSAEFGEITVTCRGGNGDDEYRMAARVRGGSIPAAGFEVTGFHVAHLFAPTLNRAVLRVGDRSVAMRRNRLGITHRGRALRMTHAGDEYRLRAVNRKRYVLSRRGDTEDPGVTIAVKLSGFPGGRRYQVTVQGRAEGADIALATLFTAVDRANLTRRGAFRAVFKRAFGHVLHINS</sequence>
<dbReference type="RefSeq" id="WP_146483899.1">
    <property type="nucleotide sequence ID" value="NZ_CP042266.1"/>
</dbReference>
<accession>A0A5B8JGB3</accession>
<name>A0A5B8JGB3_9ACTN</name>
<dbReference type="KEGG" id="sqz:FQU76_32810"/>
<evidence type="ECO:0000313" key="2">
    <source>
        <dbReference type="Proteomes" id="UP000320580"/>
    </source>
</evidence>
<reference evidence="1 2" key="1">
    <citation type="submission" date="2019-07" db="EMBL/GenBank/DDBJ databases">
        <authorList>
            <person name="Zhu P."/>
        </authorList>
    </citation>
    <scope>NUCLEOTIDE SEQUENCE [LARGE SCALE GENOMIC DNA]</scope>
    <source>
        <strain evidence="1 2">SSL-25</strain>
    </source>
</reference>
<keyword evidence="2" id="KW-1185">Reference proteome</keyword>
<gene>
    <name evidence="1" type="ORF">FQU76_32810</name>
</gene>
<dbReference type="Proteomes" id="UP000320580">
    <property type="component" value="Chromosome"/>
</dbReference>